<dbReference type="GO" id="GO:0016102">
    <property type="term" value="P:diterpenoid biosynthetic process"/>
    <property type="evidence" value="ECO:0007669"/>
    <property type="project" value="InterPro"/>
</dbReference>
<evidence type="ECO:0000256" key="4">
    <source>
        <dbReference type="ARBA" id="ARBA00023239"/>
    </source>
</evidence>
<keyword evidence="4" id="KW-0456">Lyase</keyword>
<dbReference type="SFLD" id="SFLDG01019">
    <property type="entry name" value="Terpene_Cyclase_Like_1_C_Termi"/>
    <property type="match status" value="2"/>
</dbReference>
<dbReference type="InterPro" id="IPR005630">
    <property type="entry name" value="Terpene_synthase_metal-bd"/>
</dbReference>
<dbReference type="Pfam" id="PF03936">
    <property type="entry name" value="Terpene_synth_C"/>
    <property type="match status" value="2"/>
</dbReference>
<keyword evidence="8" id="KW-1185">Reference proteome</keyword>
<dbReference type="SFLD" id="SFLDG01014">
    <property type="entry name" value="Terpene_Cyclase_Like_1_N-term"/>
    <property type="match status" value="2"/>
</dbReference>
<evidence type="ECO:0000256" key="3">
    <source>
        <dbReference type="ARBA" id="ARBA00022842"/>
    </source>
</evidence>
<sequence>MVVAEARVVSLTTSLSSHTSRSFIHHPPCILSLQTSPPHIMKQNKLSIKSVAFRDKVSTETDPGTKKLEQVKRTCQETLLKSSDPTKTLKIIDMIQRLGIGHHFEEEIDVKLGKVGDWDFSQDLFSTALQFRLLRHNGRHASSDVFKKFLDNNGNFKESITNDIWGMLSMYEASYLGAEDEQVLQQAMDFSSAHLQQSLPLLSPDVGNHVARALTLPRHLRMSRLEARNYIEEYSQVRSQMPYLLEMAKIDNAMVQSMHQKELADISRWWNDMGLVERLGFARDKPAECFLWTVGVFPEPCYSNCRIELAKTICILLVMDDIFDTYGTLDELVLFTEAIKRWDLDAMEQLPEYMKISYLALYNTTQEIACRIQMEHGQTVLSCLKRTWIDIFEAFLKEAKWFSNKYVPTFQEYLANGVISSGSYMALVHATFLIGDGISNKTISMMNPYPRLFSCSGEILRLWDDLGTSREEQERGDNACSLQCLMKENNISDESVARKHIRGFIRNLWPELNSLALTTTSLPFSVIKASLNMARTAQVPTQTIPTITSLEQLKIKSQEVLLDSSDSLRTLKLIDTIQRLGIEHHFEEEINFQLGRVGDCNNAEDLSATALQFRLLRHNGWSTSSDVFNKFLDKSGNFKESVTRDVWGMLSLYEASYLGAKEEEVLQYAMEFSSAHLHQSLPHLSPEEGRVVVEALKLPRHQRMRRLEAKNYMVQYSKESSQIPSLLELARLDYDMVQSMHQKELAEISRWWKDLGLIERLGFGRDGPRECFLWALGVFPEPRHSNCRIELAKAICILQVIDDMFDTYGTLDELILFTEAVQRWDLDAMEKLPEYMKICYMALYNTTHEIAYRIQRDHGQTVVACLKRTWIDLLEAYLVEAKWFNNRYVPAFGEYLDNGVISSGSCLALVHATVLIGENLSRETISMMTPYPRLFTCSGEILRLWDDLGTSKIAFMLEYETGQWDEKLMMFHFQEEQERGDNACSIQCLMKENDVLDETFARKDIRKLLGNLWPELNGLAMATTTLPSAVTKASFDMARTSQFIYQHGDDQRMPTVDDLVQALLFTPSDKYREESDIICVV</sequence>
<dbReference type="Proteomes" id="UP000501690">
    <property type="component" value="Linkage Group LG10"/>
</dbReference>
<gene>
    <name evidence="7" type="ORF">DEO72_LG10g807</name>
</gene>
<accession>A0A4D6N762</accession>
<dbReference type="InterPro" id="IPR044814">
    <property type="entry name" value="Terpene_cyclase_plant_C1"/>
</dbReference>
<evidence type="ECO:0000259" key="5">
    <source>
        <dbReference type="Pfam" id="PF01397"/>
    </source>
</evidence>
<dbReference type="SUPFAM" id="SSF48576">
    <property type="entry name" value="Terpenoid synthases"/>
    <property type="match status" value="2"/>
</dbReference>
<feature type="domain" description="Terpene synthase N-terminal" evidence="5">
    <location>
        <begin position="547"/>
        <end position="682"/>
    </location>
</feature>
<dbReference type="CDD" id="cd00684">
    <property type="entry name" value="Terpene_cyclase_plant_C1"/>
    <property type="match status" value="2"/>
</dbReference>
<dbReference type="Gene3D" id="1.10.600.10">
    <property type="entry name" value="Farnesyl Diphosphate Synthase"/>
    <property type="match status" value="2"/>
</dbReference>
<evidence type="ECO:0000256" key="1">
    <source>
        <dbReference type="ARBA" id="ARBA00001946"/>
    </source>
</evidence>
<feature type="domain" description="Terpene synthase N-terminal" evidence="5">
    <location>
        <begin position="56"/>
        <end position="214"/>
    </location>
</feature>
<dbReference type="EMBL" id="CP039354">
    <property type="protein sequence ID" value="QCE09586.1"/>
    <property type="molecule type" value="Genomic_DNA"/>
</dbReference>
<dbReference type="GO" id="GO:0000287">
    <property type="term" value="F:magnesium ion binding"/>
    <property type="evidence" value="ECO:0007669"/>
    <property type="project" value="InterPro"/>
</dbReference>
<organism evidence="7 8">
    <name type="scientific">Vigna unguiculata</name>
    <name type="common">Cowpea</name>
    <dbReference type="NCBI Taxonomy" id="3917"/>
    <lineage>
        <taxon>Eukaryota</taxon>
        <taxon>Viridiplantae</taxon>
        <taxon>Streptophyta</taxon>
        <taxon>Embryophyta</taxon>
        <taxon>Tracheophyta</taxon>
        <taxon>Spermatophyta</taxon>
        <taxon>Magnoliopsida</taxon>
        <taxon>eudicotyledons</taxon>
        <taxon>Gunneridae</taxon>
        <taxon>Pentapetalae</taxon>
        <taxon>rosids</taxon>
        <taxon>fabids</taxon>
        <taxon>Fabales</taxon>
        <taxon>Fabaceae</taxon>
        <taxon>Papilionoideae</taxon>
        <taxon>50 kb inversion clade</taxon>
        <taxon>NPAAA clade</taxon>
        <taxon>indigoferoid/millettioid clade</taxon>
        <taxon>Phaseoleae</taxon>
        <taxon>Vigna</taxon>
    </lineage>
</organism>
<proteinExistence type="predicted"/>
<dbReference type="InterPro" id="IPR034741">
    <property type="entry name" value="Terpene_cyclase-like_1_C"/>
</dbReference>
<dbReference type="InterPro" id="IPR008930">
    <property type="entry name" value="Terpenoid_cyclase/PrenylTrfase"/>
</dbReference>
<evidence type="ECO:0000256" key="2">
    <source>
        <dbReference type="ARBA" id="ARBA00022723"/>
    </source>
</evidence>
<evidence type="ECO:0000313" key="8">
    <source>
        <dbReference type="Proteomes" id="UP000501690"/>
    </source>
</evidence>
<dbReference type="FunFam" id="1.10.600.10:FF:000007">
    <property type="entry name" value="Isoprene synthase, chloroplastic"/>
    <property type="match status" value="1"/>
</dbReference>
<name>A0A4D6N762_VIGUN</name>
<comment type="cofactor">
    <cofactor evidence="1">
        <name>Mg(2+)</name>
        <dbReference type="ChEBI" id="CHEBI:18420"/>
    </cofactor>
</comment>
<feature type="domain" description="Terpene synthase metal-binding" evidence="6">
    <location>
        <begin position="753"/>
        <end position="952"/>
    </location>
</feature>
<dbReference type="PANTHER" id="PTHR31225">
    <property type="entry name" value="OS04G0344100 PROTEIN-RELATED"/>
    <property type="match status" value="1"/>
</dbReference>
<evidence type="ECO:0000313" key="7">
    <source>
        <dbReference type="EMBL" id="QCE09586.1"/>
    </source>
</evidence>
<dbReference type="SFLD" id="SFLDS00005">
    <property type="entry name" value="Isoprenoid_Synthase_Type_I"/>
    <property type="match status" value="2"/>
</dbReference>
<keyword evidence="3" id="KW-0460">Magnesium</keyword>
<dbReference type="AlphaFoldDB" id="A0A4D6N762"/>
<dbReference type="InterPro" id="IPR008949">
    <property type="entry name" value="Isoprenoid_synthase_dom_sf"/>
</dbReference>
<evidence type="ECO:0000259" key="6">
    <source>
        <dbReference type="Pfam" id="PF03936"/>
    </source>
</evidence>
<keyword evidence="2" id="KW-0479">Metal-binding</keyword>
<reference evidence="7 8" key="1">
    <citation type="submission" date="2019-04" db="EMBL/GenBank/DDBJ databases">
        <title>An improved genome assembly and genetic linkage map for asparagus bean, Vigna unguiculata ssp. sesquipedialis.</title>
        <authorList>
            <person name="Xia Q."/>
            <person name="Zhang R."/>
            <person name="Dong Y."/>
        </authorList>
    </citation>
    <scope>NUCLEOTIDE SEQUENCE [LARGE SCALE GENOMIC DNA]</scope>
    <source>
        <tissue evidence="7">Leaf</tissue>
    </source>
</reference>
<dbReference type="Gene3D" id="1.50.10.130">
    <property type="entry name" value="Terpene synthase, N-terminal domain"/>
    <property type="match status" value="2"/>
</dbReference>
<protein>
    <submittedName>
        <fullName evidence="7">Linalool synthase</fullName>
    </submittedName>
</protein>
<dbReference type="InterPro" id="IPR036965">
    <property type="entry name" value="Terpene_synth_N_sf"/>
</dbReference>
<dbReference type="InterPro" id="IPR050148">
    <property type="entry name" value="Terpene_synthase-like"/>
</dbReference>
<feature type="domain" description="Terpene synthase metal-binding" evidence="6">
    <location>
        <begin position="271"/>
        <end position="509"/>
    </location>
</feature>
<dbReference type="SUPFAM" id="SSF48239">
    <property type="entry name" value="Terpenoid cyclases/Protein prenyltransferases"/>
    <property type="match status" value="2"/>
</dbReference>
<dbReference type="InterPro" id="IPR001906">
    <property type="entry name" value="Terpene_synth_N"/>
</dbReference>
<dbReference type="Pfam" id="PF01397">
    <property type="entry name" value="Terpene_synth"/>
    <property type="match status" value="2"/>
</dbReference>
<dbReference type="PANTHER" id="PTHR31225:SF137">
    <property type="entry name" value="TERPENE SYNTHASE 11-RELATED"/>
    <property type="match status" value="1"/>
</dbReference>
<dbReference type="GO" id="GO:0010333">
    <property type="term" value="F:terpene synthase activity"/>
    <property type="evidence" value="ECO:0007669"/>
    <property type="project" value="InterPro"/>
</dbReference>